<feature type="chain" id="PRO_5025512432" evidence="1">
    <location>
        <begin position="26"/>
        <end position="109"/>
    </location>
</feature>
<reference evidence="2" key="1">
    <citation type="submission" date="2019-12" db="EMBL/GenBank/DDBJ databases">
        <title>An insight into the sialome of adult female Ixodes ricinus ticks feeding for 6 days.</title>
        <authorList>
            <person name="Perner J."/>
            <person name="Ribeiro J.M.C."/>
        </authorList>
    </citation>
    <scope>NUCLEOTIDE SEQUENCE</scope>
    <source>
        <strain evidence="2">Semi-engorged</strain>
        <tissue evidence="2">Salivary glands</tissue>
    </source>
</reference>
<organism evidence="2">
    <name type="scientific">Ixodes ricinus</name>
    <name type="common">Common tick</name>
    <name type="synonym">Acarus ricinus</name>
    <dbReference type="NCBI Taxonomy" id="34613"/>
    <lineage>
        <taxon>Eukaryota</taxon>
        <taxon>Metazoa</taxon>
        <taxon>Ecdysozoa</taxon>
        <taxon>Arthropoda</taxon>
        <taxon>Chelicerata</taxon>
        <taxon>Arachnida</taxon>
        <taxon>Acari</taxon>
        <taxon>Parasitiformes</taxon>
        <taxon>Ixodida</taxon>
        <taxon>Ixodoidea</taxon>
        <taxon>Ixodidae</taxon>
        <taxon>Ixodinae</taxon>
        <taxon>Ixodes</taxon>
    </lineage>
</organism>
<proteinExistence type="predicted"/>
<dbReference type="PROSITE" id="PS51257">
    <property type="entry name" value="PROKAR_LIPOPROTEIN"/>
    <property type="match status" value="1"/>
</dbReference>
<dbReference type="AlphaFoldDB" id="A0A6B0UIX6"/>
<dbReference type="EMBL" id="GIFC01007522">
    <property type="protein sequence ID" value="MXU89605.1"/>
    <property type="molecule type" value="Transcribed_RNA"/>
</dbReference>
<evidence type="ECO:0000313" key="2">
    <source>
        <dbReference type="EMBL" id="MXU89605.1"/>
    </source>
</evidence>
<accession>A0A6B0UIX6</accession>
<evidence type="ECO:0000256" key="1">
    <source>
        <dbReference type="SAM" id="SignalP"/>
    </source>
</evidence>
<sequence>MKMLTEWITFGAMLLCSCNLRTSSSTSNSVMTRRQSTTTSITMATWNLVEWSRAVNFSRNVTRGLMSASDSRSISTEPKLLLGLSRTCTMLFGGSICRSMLPRSAVGIF</sequence>
<protein>
    <submittedName>
        <fullName evidence="2">Putative secreted protein</fullName>
    </submittedName>
</protein>
<name>A0A6B0UIX6_IXORI</name>
<feature type="signal peptide" evidence="1">
    <location>
        <begin position="1"/>
        <end position="25"/>
    </location>
</feature>
<keyword evidence="1" id="KW-0732">Signal</keyword>